<accession>A0A165HRB1</accession>
<dbReference type="EMBL" id="KV423938">
    <property type="protein sequence ID" value="KZT59634.1"/>
    <property type="molecule type" value="Genomic_DNA"/>
</dbReference>
<dbReference type="Proteomes" id="UP000076842">
    <property type="component" value="Unassembled WGS sequence"/>
</dbReference>
<feature type="region of interest" description="Disordered" evidence="1">
    <location>
        <begin position="1"/>
        <end position="105"/>
    </location>
</feature>
<sequence>MMERIQIPTAPQSSQQGIEIPLTAEPRVFSPANAGTSSNTGNNQPWSENRRGRGRRGRGQQDRGRGSYTAPRDRETHSDARFGNNDAFRGASRRQRASYDRERDQYYSQYGESTAWSYDRWQNEGGYAQPGYGRHDADYAQYAGPAPGFYGPPRATDEFGRGTHHRYEDSAPGAPGSSDVYRHPNTYNSWAPPGHRYDPHDPYWPPDDRRDGRDSYY</sequence>
<dbReference type="InParanoid" id="A0A165HRB1"/>
<feature type="compositionally biased region" description="Polar residues" evidence="1">
    <location>
        <begin position="33"/>
        <end position="47"/>
    </location>
</feature>
<name>A0A165HRB1_9BASI</name>
<gene>
    <name evidence="2" type="ORF">CALCODRAFT_181241</name>
</gene>
<feature type="compositionally biased region" description="Basic and acidic residues" evidence="1">
    <location>
        <begin position="59"/>
        <end position="80"/>
    </location>
</feature>
<protein>
    <submittedName>
        <fullName evidence="2">Uncharacterized protein</fullName>
    </submittedName>
</protein>
<evidence type="ECO:0000313" key="2">
    <source>
        <dbReference type="EMBL" id="KZT59634.1"/>
    </source>
</evidence>
<feature type="compositionally biased region" description="Basic and acidic residues" evidence="1">
    <location>
        <begin position="195"/>
        <end position="217"/>
    </location>
</feature>
<reference evidence="2 3" key="1">
    <citation type="journal article" date="2016" name="Mol. Biol. Evol.">
        <title>Comparative Genomics of Early-Diverging Mushroom-Forming Fungi Provides Insights into the Origins of Lignocellulose Decay Capabilities.</title>
        <authorList>
            <person name="Nagy L.G."/>
            <person name="Riley R."/>
            <person name="Tritt A."/>
            <person name="Adam C."/>
            <person name="Daum C."/>
            <person name="Floudas D."/>
            <person name="Sun H."/>
            <person name="Yadav J.S."/>
            <person name="Pangilinan J."/>
            <person name="Larsson K.H."/>
            <person name="Matsuura K."/>
            <person name="Barry K."/>
            <person name="Labutti K."/>
            <person name="Kuo R."/>
            <person name="Ohm R.A."/>
            <person name="Bhattacharya S.S."/>
            <person name="Shirouzu T."/>
            <person name="Yoshinaga Y."/>
            <person name="Martin F.M."/>
            <person name="Grigoriev I.V."/>
            <person name="Hibbett D.S."/>
        </authorList>
    </citation>
    <scope>NUCLEOTIDE SEQUENCE [LARGE SCALE GENOMIC DNA]</scope>
    <source>
        <strain evidence="2 3">HHB12733</strain>
    </source>
</reference>
<feature type="compositionally biased region" description="Basic and acidic residues" evidence="1">
    <location>
        <begin position="155"/>
        <end position="169"/>
    </location>
</feature>
<feature type="compositionally biased region" description="Low complexity" evidence="1">
    <location>
        <begin position="144"/>
        <end position="153"/>
    </location>
</feature>
<dbReference type="AlphaFoldDB" id="A0A165HRB1"/>
<evidence type="ECO:0000256" key="1">
    <source>
        <dbReference type="SAM" id="MobiDB-lite"/>
    </source>
</evidence>
<organism evidence="2 3">
    <name type="scientific">Calocera cornea HHB12733</name>
    <dbReference type="NCBI Taxonomy" id="1353952"/>
    <lineage>
        <taxon>Eukaryota</taxon>
        <taxon>Fungi</taxon>
        <taxon>Dikarya</taxon>
        <taxon>Basidiomycota</taxon>
        <taxon>Agaricomycotina</taxon>
        <taxon>Dacrymycetes</taxon>
        <taxon>Dacrymycetales</taxon>
        <taxon>Dacrymycetaceae</taxon>
        <taxon>Calocera</taxon>
    </lineage>
</organism>
<proteinExistence type="predicted"/>
<feature type="region of interest" description="Disordered" evidence="1">
    <location>
        <begin position="144"/>
        <end position="217"/>
    </location>
</feature>
<keyword evidence="3" id="KW-1185">Reference proteome</keyword>
<evidence type="ECO:0000313" key="3">
    <source>
        <dbReference type="Proteomes" id="UP000076842"/>
    </source>
</evidence>